<dbReference type="InterPro" id="IPR036869">
    <property type="entry name" value="J_dom_sf"/>
</dbReference>
<accession>A0A2S9YDJ6</accession>
<dbReference type="InterPro" id="IPR001623">
    <property type="entry name" value="DnaJ_domain"/>
</dbReference>
<dbReference type="Pfam" id="PF00226">
    <property type="entry name" value="DnaJ"/>
    <property type="match status" value="1"/>
</dbReference>
<name>A0A2S9YDJ6_9BACT</name>
<dbReference type="PROSITE" id="PS50076">
    <property type="entry name" value="DNAJ_2"/>
    <property type="match status" value="1"/>
</dbReference>
<proteinExistence type="predicted"/>
<dbReference type="CDD" id="cd06257">
    <property type="entry name" value="DnaJ"/>
    <property type="match status" value="1"/>
</dbReference>
<dbReference type="PRINTS" id="PR00625">
    <property type="entry name" value="JDOMAIN"/>
</dbReference>
<sequence>MRDPDYYEILGLGPEAETDEILRAFHRALEHDRSSGTGRTPARTRLIEEAFAVLIDPTKRAEYDARCVGEDLIDETAAAISKVSPPISDQRVEQLETHERELLETLRQQAAAARRARGKS</sequence>
<feature type="domain" description="J" evidence="1">
    <location>
        <begin position="5"/>
        <end position="67"/>
    </location>
</feature>
<dbReference type="SMART" id="SM00271">
    <property type="entry name" value="DnaJ"/>
    <property type="match status" value="1"/>
</dbReference>
<dbReference type="RefSeq" id="WP_106092217.1">
    <property type="nucleotide sequence ID" value="NZ_PVNL01000109.1"/>
</dbReference>
<dbReference type="Gene3D" id="1.10.287.110">
    <property type="entry name" value="DnaJ domain"/>
    <property type="match status" value="1"/>
</dbReference>
<protein>
    <submittedName>
        <fullName evidence="2">Chaperone protein DnaJ</fullName>
    </submittedName>
</protein>
<reference evidence="2 3" key="1">
    <citation type="submission" date="2018-03" db="EMBL/GenBank/DDBJ databases">
        <title>Draft Genome Sequences of the Obligatory Marine Myxobacteria Enhygromyxa salina SWB007.</title>
        <authorList>
            <person name="Poehlein A."/>
            <person name="Moghaddam J.A."/>
            <person name="Harms H."/>
            <person name="Alanjari M."/>
            <person name="Koenig G.M."/>
            <person name="Daniel R."/>
            <person name="Schaeberle T.F."/>
        </authorList>
    </citation>
    <scope>NUCLEOTIDE SEQUENCE [LARGE SCALE GENOMIC DNA]</scope>
    <source>
        <strain evidence="2 3">SWB007</strain>
    </source>
</reference>
<organism evidence="2 3">
    <name type="scientific">Enhygromyxa salina</name>
    <dbReference type="NCBI Taxonomy" id="215803"/>
    <lineage>
        <taxon>Bacteria</taxon>
        <taxon>Pseudomonadati</taxon>
        <taxon>Myxococcota</taxon>
        <taxon>Polyangia</taxon>
        <taxon>Nannocystales</taxon>
        <taxon>Nannocystaceae</taxon>
        <taxon>Enhygromyxa</taxon>
    </lineage>
</organism>
<dbReference type="EMBL" id="PVNL01000109">
    <property type="protein sequence ID" value="PRQ03190.1"/>
    <property type="molecule type" value="Genomic_DNA"/>
</dbReference>
<dbReference type="AlphaFoldDB" id="A0A2S9YDJ6"/>
<comment type="caution">
    <text evidence="2">The sequence shown here is derived from an EMBL/GenBank/DDBJ whole genome shotgun (WGS) entry which is preliminary data.</text>
</comment>
<gene>
    <name evidence="2" type="primary">dnaJ_7</name>
    <name evidence="2" type="ORF">ENSA7_53300</name>
</gene>
<dbReference type="SUPFAM" id="SSF46565">
    <property type="entry name" value="Chaperone J-domain"/>
    <property type="match status" value="1"/>
</dbReference>
<evidence type="ECO:0000313" key="3">
    <source>
        <dbReference type="Proteomes" id="UP000238823"/>
    </source>
</evidence>
<dbReference type="OrthoDB" id="9779889at2"/>
<evidence type="ECO:0000259" key="1">
    <source>
        <dbReference type="PROSITE" id="PS50076"/>
    </source>
</evidence>
<evidence type="ECO:0000313" key="2">
    <source>
        <dbReference type="EMBL" id="PRQ03190.1"/>
    </source>
</evidence>
<dbReference type="Proteomes" id="UP000238823">
    <property type="component" value="Unassembled WGS sequence"/>
</dbReference>